<proteinExistence type="predicted"/>
<feature type="region of interest" description="Disordered" evidence="2">
    <location>
        <begin position="1"/>
        <end position="404"/>
    </location>
</feature>
<feature type="region of interest" description="Disordered" evidence="2">
    <location>
        <begin position="417"/>
        <end position="559"/>
    </location>
</feature>
<sequence length="936" mass="101927">MAYNGGYGVDPYGGRPPPRREGHRGPPAPQQYGAPQHYDGYGDGYDYEGNAGGYSGPDYGGSYAQQPDYGRGQPPPQQYPQDPYAPAPARGARVPDGRGGQYPPRGRGGPAPNRGGRPPVPHGQPGPGGRRNHEPPINTRGADYGDPYGRRPDMEQQMAAQMSSMDLNGRHPSLSQAPRQSGESQRSQGSYGRGQDPRGQAFEGRRGPPVAPEQNGYSGYDDGHGRRPPPQRPGHEFAPPARSMTMPNDSGPRYDLSPQRMNSMTYDDRPSTAAGPHNPHQMYPQDNQGYDYNSYSGGGGYDGNQGYAQQPSRASFGDAHDEYQRNGGQQGYQAYGAHAKGPSESSLPNFEMIAPATRGSFEQTMRPGPEPMRPVPENIRPGPEMPQPGAHQTAKLNHAKSQPDLRQPQTAIFEMAGDIPSVPPIPPTNALPPQVQPHQGYGAAPMGHERMPRRGPSAPPGPVNIPAPKQMGPSPARSEPPIPPPASQNPDALPSHPTPVRAGLMANSMVSLNEKPPPVRNYAGVPQAQPQLQQRPQPQQEQGQAQAPAPLSTRPVEPPVTPQELEHLRMVIKNNPNDQASALRLAKKLIEAADVLLPNVPDPKARGRARERYVMDAHKILKKLSNAQNVDAMFTMADAYGRGLFGGDSDAKEAFTLYQSAAKLGHASAAYRTAVCCEIGHEEGGGTRKDPMKAIQWYKRAASLGDTPAMYKVGMIQLNGLLGQPRNPREAVGWLKRAAERADSENPHALHELGLLYESARPNDTIIRDERYAASLFQQAADLGYKFSQFRLGQAYEYGSMGFPVDARMSIMWYSKAAQREEHQAELALSGWYLTGSDGVLKQSDQEAYLWARKAAVAGLAKAEYAMGYFTEVGIGVPANLEDAKRWYWRAAAQDFPKARERLEDLKRGGNRAGPRREQISRSRIEKQGEGECSIM</sequence>
<feature type="compositionally biased region" description="Pro residues" evidence="2">
    <location>
        <begin position="73"/>
        <end position="86"/>
    </location>
</feature>
<dbReference type="SMART" id="SM00671">
    <property type="entry name" value="SEL1"/>
    <property type="match status" value="7"/>
</dbReference>
<feature type="compositionally biased region" description="Low complexity" evidence="2">
    <location>
        <begin position="60"/>
        <end position="72"/>
    </location>
</feature>
<dbReference type="Gene3D" id="1.25.40.10">
    <property type="entry name" value="Tetratricopeptide repeat domain"/>
    <property type="match status" value="2"/>
</dbReference>
<comment type="caution">
    <text evidence="3">The sequence shown here is derived from an EMBL/GenBank/DDBJ whole genome shotgun (WGS) entry which is preliminary data.</text>
</comment>
<dbReference type="PANTHER" id="PTHR46430:SF3">
    <property type="entry name" value="ACTIVATOR OF C KINASE PROTEIN 1"/>
    <property type="match status" value="1"/>
</dbReference>
<feature type="region of interest" description="Disordered" evidence="2">
    <location>
        <begin position="905"/>
        <end position="936"/>
    </location>
</feature>
<feature type="compositionally biased region" description="Low complexity" evidence="2">
    <location>
        <begin position="156"/>
        <end position="165"/>
    </location>
</feature>
<feature type="compositionally biased region" description="Low complexity" evidence="2">
    <location>
        <begin position="179"/>
        <end position="194"/>
    </location>
</feature>
<gene>
    <name evidence="3" type="ORF">F5Z01DRAFT_614925</name>
</gene>
<feature type="compositionally biased region" description="Low complexity" evidence="2">
    <location>
        <begin position="30"/>
        <end position="39"/>
    </location>
</feature>
<keyword evidence="1" id="KW-0677">Repeat</keyword>
<evidence type="ECO:0000256" key="1">
    <source>
        <dbReference type="ARBA" id="ARBA00022737"/>
    </source>
</evidence>
<dbReference type="RefSeq" id="XP_046122619.1">
    <property type="nucleotide sequence ID" value="XM_046260840.1"/>
</dbReference>
<name>A0A9P7ZVZ0_9HYPO</name>
<dbReference type="Proteomes" id="UP000887229">
    <property type="component" value="Unassembled WGS sequence"/>
</dbReference>
<dbReference type="GeneID" id="70291743"/>
<feature type="compositionally biased region" description="Basic and acidic residues" evidence="2">
    <location>
        <begin position="915"/>
        <end position="930"/>
    </location>
</feature>
<feature type="compositionally biased region" description="Gly residues" evidence="2">
    <location>
        <begin position="50"/>
        <end position="59"/>
    </location>
</feature>
<dbReference type="SUPFAM" id="SSF81901">
    <property type="entry name" value="HCP-like"/>
    <property type="match status" value="1"/>
</dbReference>
<evidence type="ECO:0000256" key="2">
    <source>
        <dbReference type="SAM" id="MobiDB-lite"/>
    </source>
</evidence>
<dbReference type="InterPro" id="IPR006597">
    <property type="entry name" value="Sel1-like"/>
</dbReference>
<feature type="compositionally biased region" description="Pro residues" evidence="2">
    <location>
        <begin position="478"/>
        <end position="487"/>
    </location>
</feature>
<evidence type="ECO:0000313" key="4">
    <source>
        <dbReference type="Proteomes" id="UP000887229"/>
    </source>
</evidence>
<organism evidence="3 4">
    <name type="scientific">Emericellopsis atlantica</name>
    <dbReference type="NCBI Taxonomy" id="2614577"/>
    <lineage>
        <taxon>Eukaryota</taxon>
        <taxon>Fungi</taxon>
        <taxon>Dikarya</taxon>
        <taxon>Ascomycota</taxon>
        <taxon>Pezizomycotina</taxon>
        <taxon>Sordariomycetes</taxon>
        <taxon>Hypocreomycetidae</taxon>
        <taxon>Hypocreales</taxon>
        <taxon>Bionectriaceae</taxon>
        <taxon>Emericellopsis</taxon>
    </lineage>
</organism>
<feature type="compositionally biased region" description="Pro residues" evidence="2">
    <location>
        <begin position="421"/>
        <end position="430"/>
    </location>
</feature>
<dbReference type="InterPro" id="IPR051726">
    <property type="entry name" value="Chitin_Synth_Reg"/>
</dbReference>
<dbReference type="Pfam" id="PF08238">
    <property type="entry name" value="Sel1"/>
    <property type="match status" value="7"/>
</dbReference>
<feature type="compositionally biased region" description="Low complexity" evidence="2">
    <location>
        <begin position="526"/>
        <end position="550"/>
    </location>
</feature>
<keyword evidence="4" id="KW-1185">Reference proteome</keyword>
<dbReference type="AlphaFoldDB" id="A0A9P7ZVZ0"/>
<evidence type="ECO:0000313" key="3">
    <source>
        <dbReference type="EMBL" id="KAG9258695.1"/>
    </source>
</evidence>
<accession>A0A9P7ZVZ0</accession>
<feature type="compositionally biased region" description="Low complexity" evidence="2">
    <location>
        <begin position="101"/>
        <end position="117"/>
    </location>
</feature>
<reference evidence="3" key="1">
    <citation type="journal article" date="2021" name="IMA Fungus">
        <title>Genomic characterization of three marine fungi, including Emericellopsis atlantica sp. nov. with signatures of a generalist lifestyle and marine biomass degradation.</title>
        <authorList>
            <person name="Hagestad O.C."/>
            <person name="Hou L."/>
            <person name="Andersen J.H."/>
            <person name="Hansen E.H."/>
            <person name="Altermark B."/>
            <person name="Li C."/>
            <person name="Kuhnert E."/>
            <person name="Cox R.J."/>
            <person name="Crous P.W."/>
            <person name="Spatafora J.W."/>
            <person name="Lail K."/>
            <person name="Amirebrahimi M."/>
            <person name="Lipzen A."/>
            <person name="Pangilinan J."/>
            <person name="Andreopoulos W."/>
            <person name="Hayes R.D."/>
            <person name="Ng V."/>
            <person name="Grigoriev I.V."/>
            <person name="Jackson S.A."/>
            <person name="Sutton T.D.S."/>
            <person name="Dobson A.D.W."/>
            <person name="Rama T."/>
        </authorList>
    </citation>
    <scope>NUCLEOTIDE SEQUENCE</scope>
    <source>
        <strain evidence="3">TS7</strain>
    </source>
</reference>
<dbReference type="PANTHER" id="PTHR46430">
    <property type="entry name" value="PROTEIN SKT5-RELATED"/>
    <property type="match status" value="1"/>
</dbReference>
<protein>
    <submittedName>
        <fullName evidence="3">Uncharacterized protein</fullName>
    </submittedName>
</protein>
<dbReference type="OrthoDB" id="272077at2759"/>
<dbReference type="EMBL" id="MU251243">
    <property type="protein sequence ID" value="KAG9258695.1"/>
    <property type="molecule type" value="Genomic_DNA"/>
</dbReference>
<dbReference type="InterPro" id="IPR011990">
    <property type="entry name" value="TPR-like_helical_dom_sf"/>
</dbReference>